<organism evidence="1 2">
    <name type="scientific">Chryseotalea sanaruensis</name>
    <dbReference type="NCBI Taxonomy" id="2482724"/>
    <lineage>
        <taxon>Bacteria</taxon>
        <taxon>Pseudomonadati</taxon>
        <taxon>Bacteroidota</taxon>
        <taxon>Cytophagia</taxon>
        <taxon>Cytophagales</taxon>
        <taxon>Chryseotaleaceae</taxon>
        <taxon>Chryseotalea</taxon>
    </lineage>
</organism>
<accession>A0A401U5V0</accession>
<dbReference type="RefSeq" id="WP_127120976.1">
    <property type="nucleotide sequence ID" value="NZ_BHXQ01000001.1"/>
</dbReference>
<gene>
    <name evidence="1" type="ORF">SanaruYs_05490</name>
</gene>
<dbReference type="AlphaFoldDB" id="A0A401U5V0"/>
<reference evidence="1 2" key="1">
    <citation type="submission" date="2018-11" db="EMBL/GenBank/DDBJ databases">
        <title>Chryseotalea sanarue gen. nov., sp., nov., a member of the family Cytophagaceae, isolated from a brackish lake in Hamamatsu Japan.</title>
        <authorList>
            <person name="Maejima Y."/>
            <person name="Iino T."/>
            <person name="Muraguchi Y."/>
            <person name="Fukuda K."/>
            <person name="Ohkuma M."/>
            <person name="Moriuchi R."/>
            <person name="Dohra H."/>
            <person name="Kimbara K."/>
            <person name="Shintani M."/>
        </authorList>
    </citation>
    <scope>NUCLEOTIDE SEQUENCE [LARGE SCALE GENOMIC DNA]</scope>
    <source>
        <strain evidence="1 2">Ys</strain>
    </source>
</reference>
<proteinExistence type="predicted"/>
<sequence length="207" mass="23837">MPIHNFSGTTFVAFTDISGFKELMKNDKRALDALRHFYQAGYDSLSNDRGIEGFFISDSGILFAREGNNQEKLTNLLLSIKEINRLVLERNYMLTTSISFGAFDYHDKLEFEGIEKNPIYGYAYVQSFLDNETGKPRIQPGQCRLVKKNLPLDIVITPENFPLLKSAGGHYYYYWNVESPNEIESFENRYNDSYSLKYEGMLKALKG</sequence>
<keyword evidence="2" id="KW-1185">Reference proteome</keyword>
<dbReference type="OrthoDB" id="1439729at2"/>
<evidence type="ECO:0000313" key="1">
    <source>
        <dbReference type="EMBL" id="GCC50334.1"/>
    </source>
</evidence>
<dbReference type="Proteomes" id="UP000288227">
    <property type="component" value="Unassembled WGS sequence"/>
</dbReference>
<evidence type="ECO:0000313" key="2">
    <source>
        <dbReference type="Proteomes" id="UP000288227"/>
    </source>
</evidence>
<dbReference type="EMBL" id="BHXQ01000001">
    <property type="protein sequence ID" value="GCC50334.1"/>
    <property type="molecule type" value="Genomic_DNA"/>
</dbReference>
<protein>
    <recommendedName>
        <fullName evidence="3">Guanylate cyclase domain-containing protein</fullName>
    </recommendedName>
</protein>
<name>A0A401U5V0_9BACT</name>
<comment type="caution">
    <text evidence="1">The sequence shown here is derived from an EMBL/GenBank/DDBJ whole genome shotgun (WGS) entry which is preliminary data.</text>
</comment>
<evidence type="ECO:0008006" key="3">
    <source>
        <dbReference type="Google" id="ProtNLM"/>
    </source>
</evidence>